<dbReference type="CDD" id="cd00090">
    <property type="entry name" value="HTH_ARSR"/>
    <property type="match status" value="1"/>
</dbReference>
<comment type="caution">
    <text evidence="5">The sequence shown here is derived from an EMBL/GenBank/DDBJ whole genome shotgun (WGS) entry which is preliminary data.</text>
</comment>
<dbReference type="Proteomes" id="UP000630135">
    <property type="component" value="Unassembled WGS sequence"/>
</dbReference>
<sequence length="126" mass="13386">MSKAVGQDAAVPGDLCEVSCVHPEAVAQARAALPDEAHVAAATSFLKLLGDPTRLKLLSALSATELCVCDLAAVVGLSESAVSHQLRLLRTGRLVAFRKAGRVVYYRLADEHVTTLLRSALEHARE</sequence>
<dbReference type="InterPro" id="IPR018334">
    <property type="entry name" value="ArsR_HTH"/>
</dbReference>
<accession>A0AAV4K9M9</accession>
<reference evidence="7" key="3">
    <citation type="journal article" date="2019" name="Int. J. Syst. Evol. Microbiol.">
        <title>The Global Catalogue of Microorganisms (GCM) 10K type strain sequencing project: providing services to taxonomists for standard genome sequencing and annotation.</title>
        <authorList>
            <consortium name="The Broad Institute Genomics Platform"/>
            <consortium name="The Broad Institute Genome Sequencing Center for Infectious Disease"/>
            <person name="Wu L."/>
            <person name="Ma J."/>
        </authorList>
    </citation>
    <scope>NUCLEOTIDE SEQUENCE [LARGE SCALE GENOMIC DNA]</scope>
    <source>
        <strain evidence="7">CGMCC 1.8884</strain>
    </source>
</reference>
<dbReference type="Proteomes" id="UP000652720">
    <property type="component" value="Unassembled WGS sequence"/>
</dbReference>
<evidence type="ECO:0000313" key="5">
    <source>
        <dbReference type="EMBL" id="GGI84494.1"/>
    </source>
</evidence>
<dbReference type="GO" id="GO:0003677">
    <property type="term" value="F:DNA binding"/>
    <property type="evidence" value="ECO:0007669"/>
    <property type="project" value="UniProtKB-KW"/>
</dbReference>
<dbReference type="SUPFAM" id="SSF46785">
    <property type="entry name" value="Winged helix' DNA-binding domain"/>
    <property type="match status" value="1"/>
</dbReference>
<keyword evidence="3" id="KW-0804">Transcription</keyword>
<name>A0AAV4K9M9_9DEIO</name>
<dbReference type="EMBL" id="BMMA01000016">
    <property type="protein sequence ID" value="GGI84494.1"/>
    <property type="molecule type" value="Genomic_DNA"/>
</dbReference>
<dbReference type="InterPro" id="IPR011991">
    <property type="entry name" value="ArsR-like_HTH"/>
</dbReference>
<keyword evidence="1" id="KW-0805">Transcription regulation</keyword>
<evidence type="ECO:0000256" key="1">
    <source>
        <dbReference type="ARBA" id="ARBA00023015"/>
    </source>
</evidence>
<reference evidence="5" key="2">
    <citation type="journal article" date="2014" name="Int. J. Syst. Evol. Microbiol.">
        <title>Complete genome sequence of Corynebacterium casei LMG S-19264T (=DSM 44701T), isolated from a smear-ripened cheese.</title>
        <authorList>
            <consortium name="US DOE Joint Genome Institute (JGI-PGF)"/>
            <person name="Walter F."/>
            <person name="Albersmeier A."/>
            <person name="Kalinowski J."/>
            <person name="Ruckert C."/>
        </authorList>
    </citation>
    <scope>NUCLEOTIDE SEQUENCE</scope>
    <source>
        <strain evidence="5">CGMCC 1.8885</strain>
    </source>
</reference>
<dbReference type="InterPro" id="IPR051011">
    <property type="entry name" value="Metal_resp_trans_reg"/>
</dbReference>
<dbReference type="SMART" id="SM00418">
    <property type="entry name" value="HTH_ARSR"/>
    <property type="match status" value="1"/>
</dbReference>
<organism evidence="5 8">
    <name type="scientific">Deinococcus wulumuqiensis</name>
    <dbReference type="NCBI Taxonomy" id="980427"/>
    <lineage>
        <taxon>Bacteria</taxon>
        <taxon>Thermotogati</taxon>
        <taxon>Deinococcota</taxon>
        <taxon>Deinococci</taxon>
        <taxon>Deinococcales</taxon>
        <taxon>Deinococcaceae</taxon>
        <taxon>Deinococcus</taxon>
    </lineage>
</organism>
<evidence type="ECO:0000313" key="8">
    <source>
        <dbReference type="Proteomes" id="UP000652720"/>
    </source>
</evidence>
<gene>
    <name evidence="6" type="ORF">GCM10008021_14440</name>
    <name evidence="5" type="ORF">GCM10010914_18560</name>
</gene>
<evidence type="ECO:0000256" key="2">
    <source>
        <dbReference type="ARBA" id="ARBA00023125"/>
    </source>
</evidence>
<protein>
    <submittedName>
        <fullName evidence="5">Transcriptional regulator</fullName>
    </submittedName>
</protein>
<evidence type="ECO:0000313" key="7">
    <source>
        <dbReference type="Proteomes" id="UP000630135"/>
    </source>
</evidence>
<dbReference type="PROSITE" id="PS00846">
    <property type="entry name" value="HTH_ARSR_1"/>
    <property type="match status" value="1"/>
</dbReference>
<dbReference type="InterPro" id="IPR036390">
    <property type="entry name" value="WH_DNA-bd_sf"/>
</dbReference>
<dbReference type="Gene3D" id="1.10.10.10">
    <property type="entry name" value="Winged helix-like DNA-binding domain superfamily/Winged helix DNA-binding domain"/>
    <property type="match status" value="1"/>
</dbReference>
<dbReference type="PRINTS" id="PR00778">
    <property type="entry name" value="HTHARSR"/>
</dbReference>
<dbReference type="PROSITE" id="PS50987">
    <property type="entry name" value="HTH_ARSR_2"/>
    <property type="match status" value="1"/>
</dbReference>
<dbReference type="PANTHER" id="PTHR43132:SF6">
    <property type="entry name" value="HTH-TYPE TRANSCRIPTIONAL REPRESSOR CZRA"/>
    <property type="match status" value="1"/>
</dbReference>
<proteinExistence type="predicted"/>
<dbReference type="InterPro" id="IPR036388">
    <property type="entry name" value="WH-like_DNA-bd_sf"/>
</dbReference>
<keyword evidence="2" id="KW-0238">DNA-binding</keyword>
<dbReference type="AlphaFoldDB" id="A0AAV4K9M9"/>
<dbReference type="Pfam" id="PF01022">
    <property type="entry name" value="HTH_5"/>
    <property type="match status" value="1"/>
</dbReference>
<dbReference type="InterPro" id="IPR001845">
    <property type="entry name" value="HTH_ArsR_DNA-bd_dom"/>
</dbReference>
<evidence type="ECO:0000313" key="6">
    <source>
        <dbReference type="EMBL" id="GGP29793.1"/>
    </source>
</evidence>
<reference evidence="6" key="1">
    <citation type="journal article" date="2014" name="Int. J. Syst. Evol. Microbiol.">
        <title>Complete genome of a new Firmicutes species belonging to the dominant human colonic microbiota ('Ruminococcus bicirculans') reveals two chromosomes and a selective capacity to utilize plant glucans.</title>
        <authorList>
            <consortium name="NISC Comparative Sequencing Program"/>
            <person name="Wegmann U."/>
            <person name="Louis P."/>
            <person name="Goesmann A."/>
            <person name="Henrissat B."/>
            <person name="Duncan S.H."/>
            <person name="Flint H.J."/>
        </authorList>
    </citation>
    <scope>NUCLEOTIDE SEQUENCE</scope>
    <source>
        <strain evidence="6">CGMCC 1.8884</strain>
    </source>
</reference>
<dbReference type="PANTHER" id="PTHR43132">
    <property type="entry name" value="ARSENICAL RESISTANCE OPERON REPRESSOR ARSR-RELATED"/>
    <property type="match status" value="1"/>
</dbReference>
<dbReference type="NCBIfam" id="NF033788">
    <property type="entry name" value="HTH_metalloreg"/>
    <property type="match status" value="1"/>
</dbReference>
<reference evidence="5" key="4">
    <citation type="submission" date="2023-08" db="EMBL/GenBank/DDBJ databases">
        <authorList>
            <person name="Sun Q."/>
            <person name="Zhou Y."/>
        </authorList>
    </citation>
    <scope>NUCLEOTIDE SEQUENCE</scope>
    <source>
        <strain evidence="6">CGMCC 1.8884</strain>
        <strain evidence="5">CGMCC 1.8885</strain>
    </source>
</reference>
<feature type="domain" description="HTH arsR-type" evidence="4">
    <location>
        <begin position="34"/>
        <end position="126"/>
    </location>
</feature>
<dbReference type="EMBL" id="BMLZ01000015">
    <property type="protein sequence ID" value="GGP29793.1"/>
    <property type="molecule type" value="Genomic_DNA"/>
</dbReference>
<dbReference type="GO" id="GO:0003700">
    <property type="term" value="F:DNA-binding transcription factor activity"/>
    <property type="evidence" value="ECO:0007669"/>
    <property type="project" value="InterPro"/>
</dbReference>
<evidence type="ECO:0000259" key="4">
    <source>
        <dbReference type="PROSITE" id="PS50987"/>
    </source>
</evidence>
<keyword evidence="7" id="KW-1185">Reference proteome</keyword>
<evidence type="ECO:0000256" key="3">
    <source>
        <dbReference type="ARBA" id="ARBA00023163"/>
    </source>
</evidence>